<dbReference type="Proteomes" id="UP000556436">
    <property type="component" value="Unassembled WGS sequence"/>
</dbReference>
<sequence>MAWIKTGTILNDAHTTRQQILSALGAGFTDLRTSLGKLAGLPKTIAADGAWLREDHRQLHRKLDQALGEIEQLRACCAALSDLVDARTTPPAEPAERQTDPPVAPPRGAQPLPPPVITLDETDAEAPDPVRLRKLLRRAAGISSAKLVCHRDTWAFLLEQTARDPHFRAPGPVDDEHEGRVEVTLSGRSLIAVLLSLFGTSREEDTAKLGDLAMATELYQRIADALENTDSADRYGPQVVIVLDDRAGPAPDEGDEGRAV</sequence>
<dbReference type="RefSeq" id="WP_184734228.1">
    <property type="nucleotide sequence ID" value="NZ_BMRW01000002.1"/>
</dbReference>
<organism evidence="2 3">
    <name type="scientific">Streptomyces netropsis</name>
    <name type="common">Streptoverticillium netropsis</name>
    <dbReference type="NCBI Taxonomy" id="55404"/>
    <lineage>
        <taxon>Bacteria</taxon>
        <taxon>Bacillati</taxon>
        <taxon>Actinomycetota</taxon>
        <taxon>Actinomycetes</taxon>
        <taxon>Kitasatosporales</taxon>
        <taxon>Streptomycetaceae</taxon>
        <taxon>Streptomyces</taxon>
    </lineage>
</organism>
<evidence type="ECO:0000313" key="3">
    <source>
        <dbReference type="Proteomes" id="UP000556436"/>
    </source>
</evidence>
<protein>
    <submittedName>
        <fullName evidence="2">Uncharacterized protein</fullName>
    </submittedName>
</protein>
<name>A0A7W7LCL0_STRNE</name>
<evidence type="ECO:0000313" key="2">
    <source>
        <dbReference type="EMBL" id="MBB4887186.1"/>
    </source>
</evidence>
<reference evidence="2 3" key="1">
    <citation type="submission" date="2020-08" db="EMBL/GenBank/DDBJ databases">
        <title>Genomic Encyclopedia of Type Strains, Phase III (KMG-III): the genomes of soil and plant-associated and newly described type strains.</title>
        <authorList>
            <person name="Whitman W."/>
        </authorList>
    </citation>
    <scope>NUCLEOTIDE SEQUENCE [LARGE SCALE GENOMIC DNA]</scope>
    <source>
        <strain evidence="2 3">CECT 3265</strain>
    </source>
</reference>
<proteinExistence type="predicted"/>
<gene>
    <name evidence="2" type="ORF">FHS38_003240</name>
</gene>
<dbReference type="AlphaFoldDB" id="A0A7W7LCL0"/>
<accession>A0A7W7LCL0</accession>
<evidence type="ECO:0000256" key="1">
    <source>
        <dbReference type="SAM" id="MobiDB-lite"/>
    </source>
</evidence>
<dbReference type="EMBL" id="JACHJG010000006">
    <property type="protein sequence ID" value="MBB4887186.1"/>
    <property type="molecule type" value="Genomic_DNA"/>
</dbReference>
<feature type="region of interest" description="Disordered" evidence="1">
    <location>
        <begin position="88"/>
        <end position="114"/>
    </location>
</feature>
<keyword evidence="3" id="KW-1185">Reference proteome</keyword>
<comment type="caution">
    <text evidence="2">The sequence shown here is derived from an EMBL/GenBank/DDBJ whole genome shotgun (WGS) entry which is preliminary data.</text>
</comment>